<dbReference type="STRING" id="1051890.A0A3N4L7F7"/>
<gene>
    <name evidence="2" type="ORF">L211DRAFT_843264</name>
</gene>
<evidence type="ECO:0008006" key="4">
    <source>
        <dbReference type="Google" id="ProtNLM"/>
    </source>
</evidence>
<evidence type="ECO:0000256" key="1">
    <source>
        <dbReference type="SAM" id="MobiDB-lite"/>
    </source>
</evidence>
<feature type="region of interest" description="Disordered" evidence="1">
    <location>
        <begin position="199"/>
        <end position="230"/>
    </location>
</feature>
<feature type="region of interest" description="Disordered" evidence="1">
    <location>
        <begin position="1"/>
        <end position="20"/>
    </location>
</feature>
<dbReference type="EMBL" id="ML121609">
    <property type="protein sequence ID" value="RPB18817.1"/>
    <property type="molecule type" value="Genomic_DNA"/>
</dbReference>
<sequence>MTAIGEFQTTFPASLPSPPGSPLVSLNDDIFDSTSALSSPTIGSSTLYNQDLVKLQSTHETQGYRAAISVSKGQFIQAGFDRGYEFGGKMGLVAGWVQGVAEGLVFAVGEGAMAKEIKELVRELVREVVVEKLLGREWVDEEGGWRWEVLCWDGEKRIQGEGGIEEVDLDLVVQSHPVLRKWVVKLTEVAAKLGLDIHGPKGGEERVGETQKEGAGSESGSSRIENSIRA</sequence>
<accession>A0A3N4L7F7</accession>
<proteinExistence type="predicted"/>
<dbReference type="OrthoDB" id="20086at2759"/>
<dbReference type="AlphaFoldDB" id="A0A3N4L7F7"/>
<dbReference type="InParanoid" id="A0A3N4L7F7"/>
<organism evidence="2 3">
    <name type="scientific">Terfezia boudieri ATCC MYA-4762</name>
    <dbReference type="NCBI Taxonomy" id="1051890"/>
    <lineage>
        <taxon>Eukaryota</taxon>
        <taxon>Fungi</taxon>
        <taxon>Dikarya</taxon>
        <taxon>Ascomycota</taxon>
        <taxon>Pezizomycotina</taxon>
        <taxon>Pezizomycetes</taxon>
        <taxon>Pezizales</taxon>
        <taxon>Pezizaceae</taxon>
        <taxon>Terfezia</taxon>
    </lineage>
</organism>
<name>A0A3N4L7F7_9PEZI</name>
<feature type="compositionally biased region" description="Basic and acidic residues" evidence="1">
    <location>
        <begin position="199"/>
        <end position="212"/>
    </location>
</feature>
<keyword evidence="3" id="KW-1185">Reference proteome</keyword>
<dbReference type="Proteomes" id="UP000267821">
    <property type="component" value="Unassembled WGS sequence"/>
</dbReference>
<protein>
    <recommendedName>
        <fullName evidence="4">Protein YAE1</fullName>
    </recommendedName>
</protein>
<evidence type="ECO:0000313" key="3">
    <source>
        <dbReference type="Proteomes" id="UP000267821"/>
    </source>
</evidence>
<feature type="compositionally biased region" description="Polar residues" evidence="1">
    <location>
        <begin position="218"/>
        <end position="230"/>
    </location>
</feature>
<reference evidence="2 3" key="1">
    <citation type="journal article" date="2018" name="Nat. Ecol. Evol.">
        <title>Pezizomycetes genomes reveal the molecular basis of ectomycorrhizal truffle lifestyle.</title>
        <authorList>
            <person name="Murat C."/>
            <person name="Payen T."/>
            <person name="Noel B."/>
            <person name="Kuo A."/>
            <person name="Morin E."/>
            <person name="Chen J."/>
            <person name="Kohler A."/>
            <person name="Krizsan K."/>
            <person name="Balestrini R."/>
            <person name="Da Silva C."/>
            <person name="Montanini B."/>
            <person name="Hainaut M."/>
            <person name="Levati E."/>
            <person name="Barry K.W."/>
            <person name="Belfiori B."/>
            <person name="Cichocki N."/>
            <person name="Clum A."/>
            <person name="Dockter R.B."/>
            <person name="Fauchery L."/>
            <person name="Guy J."/>
            <person name="Iotti M."/>
            <person name="Le Tacon F."/>
            <person name="Lindquist E.A."/>
            <person name="Lipzen A."/>
            <person name="Malagnac F."/>
            <person name="Mello A."/>
            <person name="Molinier V."/>
            <person name="Miyauchi S."/>
            <person name="Poulain J."/>
            <person name="Riccioni C."/>
            <person name="Rubini A."/>
            <person name="Sitrit Y."/>
            <person name="Splivallo R."/>
            <person name="Traeger S."/>
            <person name="Wang M."/>
            <person name="Zifcakova L."/>
            <person name="Wipf D."/>
            <person name="Zambonelli A."/>
            <person name="Paolocci F."/>
            <person name="Nowrousian M."/>
            <person name="Ottonello S."/>
            <person name="Baldrian P."/>
            <person name="Spatafora J.W."/>
            <person name="Henrissat B."/>
            <person name="Nagy L.G."/>
            <person name="Aury J.M."/>
            <person name="Wincker P."/>
            <person name="Grigoriev I.V."/>
            <person name="Bonfante P."/>
            <person name="Martin F.M."/>
        </authorList>
    </citation>
    <scope>NUCLEOTIDE SEQUENCE [LARGE SCALE GENOMIC DNA]</scope>
    <source>
        <strain evidence="2 3">ATCC MYA-4762</strain>
    </source>
</reference>
<evidence type="ECO:0000313" key="2">
    <source>
        <dbReference type="EMBL" id="RPB18817.1"/>
    </source>
</evidence>